<feature type="chain" id="PRO_5013116622" description="WSC domain-containing protein" evidence="1">
    <location>
        <begin position="18"/>
        <end position="211"/>
    </location>
</feature>
<evidence type="ECO:0000259" key="2">
    <source>
        <dbReference type="PROSITE" id="PS51212"/>
    </source>
</evidence>
<dbReference type="Pfam" id="PF01822">
    <property type="entry name" value="WSC"/>
    <property type="match status" value="1"/>
</dbReference>
<dbReference type="AlphaFoldDB" id="A0A1V6PJZ5"/>
<reference evidence="4" key="1">
    <citation type="journal article" date="2017" name="Nat. Microbiol.">
        <title>Global analysis of biosynthetic gene clusters reveals vast potential of secondary metabolite production in Penicillium species.</title>
        <authorList>
            <person name="Nielsen J.C."/>
            <person name="Grijseels S."/>
            <person name="Prigent S."/>
            <person name="Ji B."/>
            <person name="Dainat J."/>
            <person name="Nielsen K.F."/>
            <person name="Frisvad J.C."/>
            <person name="Workman M."/>
            <person name="Nielsen J."/>
        </authorList>
    </citation>
    <scope>NUCLEOTIDE SEQUENCE [LARGE SCALE GENOMIC DNA]</scope>
    <source>
        <strain evidence="4">IBT 11843</strain>
    </source>
</reference>
<dbReference type="PROSITE" id="PS51212">
    <property type="entry name" value="WSC"/>
    <property type="match status" value="1"/>
</dbReference>
<gene>
    <name evidence="3" type="ORF">PENDEC_c003G06591</name>
</gene>
<feature type="domain" description="WSC" evidence="2">
    <location>
        <begin position="20"/>
        <end position="109"/>
    </location>
</feature>
<name>A0A1V6PJZ5_PENDC</name>
<evidence type="ECO:0000313" key="4">
    <source>
        <dbReference type="Proteomes" id="UP000191522"/>
    </source>
</evidence>
<accession>A0A1V6PJZ5</accession>
<evidence type="ECO:0000256" key="1">
    <source>
        <dbReference type="SAM" id="SignalP"/>
    </source>
</evidence>
<evidence type="ECO:0000313" key="3">
    <source>
        <dbReference type="EMBL" id="OQD77304.1"/>
    </source>
</evidence>
<organism evidence="3 4">
    <name type="scientific">Penicillium decumbens</name>
    <dbReference type="NCBI Taxonomy" id="69771"/>
    <lineage>
        <taxon>Eukaryota</taxon>
        <taxon>Fungi</taxon>
        <taxon>Dikarya</taxon>
        <taxon>Ascomycota</taxon>
        <taxon>Pezizomycotina</taxon>
        <taxon>Eurotiomycetes</taxon>
        <taxon>Eurotiomycetidae</taxon>
        <taxon>Eurotiales</taxon>
        <taxon>Aspergillaceae</taxon>
        <taxon>Penicillium</taxon>
    </lineage>
</organism>
<dbReference type="EMBL" id="MDYL01000003">
    <property type="protein sequence ID" value="OQD77304.1"/>
    <property type="molecule type" value="Genomic_DNA"/>
</dbReference>
<comment type="caution">
    <text evidence="3">The sequence shown here is derived from an EMBL/GenBank/DDBJ whole genome shotgun (WGS) entry which is preliminary data.</text>
</comment>
<dbReference type="Proteomes" id="UP000191522">
    <property type="component" value="Unassembled WGS sequence"/>
</dbReference>
<protein>
    <recommendedName>
        <fullName evidence="2">WSC domain-containing protein</fullName>
    </recommendedName>
</protein>
<feature type="signal peptide" evidence="1">
    <location>
        <begin position="1"/>
        <end position="17"/>
    </location>
</feature>
<keyword evidence="1" id="KW-0732">Signal</keyword>
<dbReference type="STRING" id="69771.A0A1V6PJZ5"/>
<keyword evidence="4" id="KW-1185">Reference proteome</keyword>
<dbReference type="OrthoDB" id="2019572at2759"/>
<dbReference type="OMA" id="GNMCYCG"/>
<proteinExistence type="predicted"/>
<dbReference type="InterPro" id="IPR002889">
    <property type="entry name" value="WSC_carb-bd"/>
</dbReference>
<sequence>MHLRLLAALTLALPVLASTSISQIGCYSTVPNLKDEGEYTFQSHGYCENKCQRGGFRIAALTGGNQCLCGNELPPRSAQIDDAKCNARCDGWPEDNCGGQNAYTVLSTGEYTEVSVSSSGSTATPSAAGGIIVAPTNVDPKSVPTGILTAPGSMVSSASASASAMDSKSASAAITAVTTSASASPTFNAANSLHAGSSVIGAAIAGLGLLL</sequence>
<dbReference type="SMART" id="SM00321">
    <property type="entry name" value="WSC"/>
    <property type="match status" value="1"/>
</dbReference>